<feature type="chain" id="PRO_5046234264" evidence="5">
    <location>
        <begin position="20"/>
        <end position="670"/>
    </location>
</feature>
<proteinExistence type="predicted"/>
<protein>
    <submittedName>
        <fullName evidence="7">OmpA family protein</fullName>
    </submittedName>
</protein>
<comment type="subcellular location">
    <subcellularLocation>
        <location evidence="1">Cell outer membrane</location>
    </subcellularLocation>
</comment>
<evidence type="ECO:0000256" key="2">
    <source>
        <dbReference type="ARBA" id="ARBA00023136"/>
    </source>
</evidence>
<dbReference type="PANTHER" id="PTHR30329:SF21">
    <property type="entry name" value="LIPOPROTEIN YIAD-RELATED"/>
    <property type="match status" value="1"/>
</dbReference>
<evidence type="ECO:0000256" key="4">
    <source>
        <dbReference type="PROSITE-ProRule" id="PRU00473"/>
    </source>
</evidence>
<dbReference type="Pfam" id="PF00691">
    <property type="entry name" value="OmpA"/>
    <property type="match status" value="1"/>
</dbReference>
<evidence type="ECO:0000259" key="6">
    <source>
        <dbReference type="PROSITE" id="PS51123"/>
    </source>
</evidence>
<dbReference type="InterPro" id="IPR036737">
    <property type="entry name" value="OmpA-like_sf"/>
</dbReference>
<dbReference type="InterPro" id="IPR006665">
    <property type="entry name" value="OmpA-like"/>
</dbReference>
<dbReference type="InterPro" id="IPR006664">
    <property type="entry name" value="OMP_bac"/>
</dbReference>
<gene>
    <name evidence="7" type="ORF">QQ020_30985</name>
</gene>
<feature type="signal peptide" evidence="5">
    <location>
        <begin position="1"/>
        <end position="19"/>
    </location>
</feature>
<dbReference type="Pfam" id="PF07676">
    <property type="entry name" value="PD40"/>
    <property type="match status" value="2"/>
</dbReference>
<dbReference type="PRINTS" id="PR01021">
    <property type="entry name" value="OMPADOMAIN"/>
</dbReference>
<name>A0ABT8LFG4_9BACT</name>
<reference evidence="7" key="1">
    <citation type="submission" date="2023-06" db="EMBL/GenBank/DDBJ databases">
        <title>Genomic of Agaribacillus aureum.</title>
        <authorList>
            <person name="Wang G."/>
        </authorList>
    </citation>
    <scope>NUCLEOTIDE SEQUENCE</scope>
    <source>
        <strain evidence="7">BMA12</strain>
    </source>
</reference>
<dbReference type="PANTHER" id="PTHR30329">
    <property type="entry name" value="STATOR ELEMENT OF FLAGELLAR MOTOR COMPLEX"/>
    <property type="match status" value="1"/>
</dbReference>
<evidence type="ECO:0000256" key="1">
    <source>
        <dbReference type="ARBA" id="ARBA00004442"/>
    </source>
</evidence>
<dbReference type="Proteomes" id="UP001172083">
    <property type="component" value="Unassembled WGS sequence"/>
</dbReference>
<dbReference type="Gene3D" id="3.30.1330.60">
    <property type="entry name" value="OmpA-like domain"/>
    <property type="match status" value="1"/>
</dbReference>
<accession>A0ABT8LFG4</accession>
<evidence type="ECO:0000256" key="5">
    <source>
        <dbReference type="SAM" id="SignalP"/>
    </source>
</evidence>
<dbReference type="SUPFAM" id="SSF82171">
    <property type="entry name" value="DPP6 N-terminal domain-like"/>
    <property type="match status" value="1"/>
</dbReference>
<feature type="domain" description="OmpA-like" evidence="6">
    <location>
        <begin position="552"/>
        <end position="669"/>
    </location>
</feature>
<dbReference type="InterPro" id="IPR011659">
    <property type="entry name" value="WD40"/>
</dbReference>
<dbReference type="PROSITE" id="PS01068">
    <property type="entry name" value="OMPA_1"/>
    <property type="match status" value="1"/>
</dbReference>
<dbReference type="InterPro" id="IPR006690">
    <property type="entry name" value="OMPA-like_CS"/>
</dbReference>
<keyword evidence="5" id="KW-0732">Signal</keyword>
<sequence length="670" mass="75411">MFRKFCFYFLMTIAFQANSQEIQWASKVIEFSSELTSVQFSANQVLGRPTALPGGGENPTAWTPAKPNREEFIKVGFDRPMPIEQIAIGESFNPSTVKAVYAYDVDDKEYLIFDMTPEAKPVNGRMLTIFIDKTPYDVSAIKVLFDGKAIQGYFSIDAIGISGSKLPVQANVNLAEDIQEGIVPERLNDSINSPYKELRPLISPDGKELFFSRRNHPENVGGDNDDEDIWVSKLDTVTGEWTKAVNLSKPLNNKHPNFVSAITPDGKSVMLVLGNKYNENGKMAAGVSISTRIEDGWTEPKNFEIENDYNYSPKANYFIANNRKVLILSVERDDSYGDRDLYVSFFREDSTWSEPVNMGPSINTAAEESSPYLAADDKTLYFSSKGFSGYGKDDLFISRRIDDSWTNWTVPQNLGPDINSPEDDQFFMITPSGEYAYYSRGNVDTDLDIYRLKIPVVYKPEPVILVKGKVINAKTNEPVTAKIIYEQLDTGIEVGYTNADPVTGEYQILLPAGANYGFLALKDGFVPLSENIDLQELKEYKEIERDLYLVPLEVGVPFRLNNIFFDFDKSVLKKESFPELDRMLQLMNENPDMTFEVAGHTDWIGSDEYNFGLSQRRADAVLNYFLKNGINASRLSAVGYGESRPIATNATDEGRAKNRRVELIILEKNP</sequence>
<dbReference type="PRINTS" id="PR01023">
    <property type="entry name" value="NAFLGMOTY"/>
</dbReference>
<dbReference type="SUPFAM" id="SSF103088">
    <property type="entry name" value="OmpA-like"/>
    <property type="match status" value="1"/>
</dbReference>
<keyword evidence="2 4" id="KW-0472">Membrane</keyword>
<evidence type="ECO:0000256" key="3">
    <source>
        <dbReference type="ARBA" id="ARBA00023237"/>
    </source>
</evidence>
<dbReference type="CDD" id="cd07185">
    <property type="entry name" value="OmpA_C-like"/>
    <property type="match status" value="1"/>
</dbReference>
<organism evidence="7 8">
    <name type="scientific">Agaribacillus aureus</name>
    <dbReference type="NCBI Taxonomy" id="3051825"/>
    <lineage>
        <taxon>Bacteria</taxon>
        <taxon>Pseudomonadati</taxon>
        <taxon>Bacteroidota</taxon>
        <taxon>Cytophagia</taxon>
        <taxon>Cytophagales</taxon>
        <taxon>Splendidivirgaceae</taxon>
        <taxon>Agaribacillus</taxon>
    </lineage>
</organism>
<dbReference type="RefSeq" id="WP_346761870.1">
    <property type="nucleotide sequence ID" value="NZ_JAUJEB010000009.1"/>
</dbReference>
<dbReference type="PROSITE" id="PS51123">
    <property type="entry name" value="OMPA_2"/>
    <property type="match status" value="1"/>
</dbReference>
<keyword evidence="3" id="KW-0998">Cell outer membrane</keyword>
<evidence type="ECO:0000313" key="7">
    <source>
        <dbReference type="EMBL" id="MDN5216535.1"/>
    </source>
</evidence>
<dbReference type="InterPro" id="IPR050330">
    <property type="entry name" value="Bact_OuterMem_StrucFunc"/>
</dbReference>
<dbReference type="EMBL" id="JAUJEB010000009">
    <property type="protein sequence ID" value="MDN5216535.1"/>
    <property type="molecule type" value="Genomic_DNA"/>
</dbReference>
<comment type="caution">
    <text evidence="7">The sequence shown here is derived from an EMBL/GenBank/DDBJ whole genome shotgun (WGS) entry which is preliminary data.</text>
</comment>
<evidence type="ECO:0000313" key="8">
    <source>
        <dbReference type="Proteomes" id="UP001172083"/>
    </source>
</evidence>
<keyword evidence="8" id="KW-1185">Reference proteome</keyword>